<evidence type="ECO:0000259" key="6">
    <source>
        <dbReference type="Pfam" id="PF15459"/>
    </source>
</evidence>
<gene>
    <name evidence="7" type="ORF">PENVUL_c013G03066</name>
</gene>
<feature type="compositionally biased region" description="Basic and acidic residues" evidence="4">
    <location>
        <begin position="464"/>
        <end position="502"/>
    </location>
</feature>
<feature type="compositionally biased region" description="Basic and acidic residues" evidence="4">
    <location>
        <begin position="443"/>
        <end position="452"/>
    </location>
</feature>
<proteinExistence type="inferred from homology"/>
<accession>A0A1V6S0K2</accession>
<evidence type="ECO:0000259" key="5">
    <source>
        <dbReference type="Pfam" id="PF04935"/>
    </source>
</evidence>
<feature type="region of interest" description="Disordered" evidence="4">
    <location>
        <begin position="379"/>
        <end position="532"/>
    </location>
</feature>
<evidence type="ECO:0008006" key="9">
    <source>
        <dbReference type="Google" id="ProtNLM"/>
    </source>
</evidence>
<dbReference type="EMBL" id="MDYP01000013">
    <property type="protein sequence ID" value="OQE07545.1"/>
    <property type="molecule type" value="Genomic_DNA"/>
</dbReference>
<feature type="compositionally biased region" description="Low complexity" evidence="4">
    <location>
        <begin position="352"/>
        <end position="361"/>
    </location>
</feature>
<feature type="compositionally biased region" description="Polar residues" evidence="4">
    <location>
        <begin position="381"/>
        <end position="390"/>
    </location>
</feature>
<keyword evidence="3" id="KW-0539">Nucleus</keyword>
<keyword evidence="8" id="KW-1185">Reference proteome</keyword>
<feature type="compositionally biased region" description="Basic residues" evidence="4">
    <location>
        <begin position="503"/>
        <end position="517"/>
    </location>
</feature>
<comment type="similarity">
    <text evidence="2">Belongs to the SURF6 family.</text>
</comment>
<dbReference type="Pfam" id="PF15459">
    <property type="entry name" value="RRP14"/>
    <property type="match status" value="1"/>
</dbReference>
<evidence type="ECO:0000256" key="4">
    <source>
        <dbReference type="SAM" id="MobiDB-lite"/>
    </source>
</evidence>
<evidence type="ECO:0000256" key="1">
    <source>
        <dbReference type="ARBA" id="ARBA00004123"/>
    </source>
</evidence>
<dbReference type="STRING" id="29845.A0A1V6S0K2"/>
<reference evidence="8" key="1">
    <citation type="journal article" date="2017" name="Nat. Microbiol.">
        <title>Global analysis of biosynthetic gene clusters reveals vast potential of secondary metabolite production in Penicillium species.</title>
        <authorList>
            <person name="Nielsen J.C."/>
            <person name="Grijseels S."/>
            <person name="Prigent S."/>
            <person name="Ji B."/>
            <person name="Dainat J."/>
            <person name="Nielsen K.F."/>
            <person name="Frisvad J.C."/>
            <person name="Workman M."/>
            <person name="Nielsen J."/>
        </authorList>
    </citation>
    <scope>NUCLEOTIDE SEQUENCE [LARGE SCALE GENOMIC DNA]</scope>
    <source>
        <strain evidence="8">IBT 29486</strain>
    </source>
</reference>
<feature type="compositionally biased region" description="Basic and acidic residues" evidence="4">
    <location>
        <begin position="303"/>
        <end position="342"/>
    </location>
</feature>
<sequence length="532" mass="59392">MDDIEERLRSHAQAFDGLLSLIPAKYYYGEEDTSDQWQRKKQTKEQAREAKRAKLNPEAAKTAKDVMDENARKRKREDGTIESDSSDGEMGTEKPREGLQRGTTNIKKQKQVEKTDKPDAAKAAEAEARKKQKEEKKAQKKAAQMEKKRAKDAARKEKSQQSKKPSTTPTEDSEKSAPKPNGSAAKDTEASENEEDDDQEDDDQEDDGVVEEGFSVEFNVEEETPSSAPSTTDSPTFDASNPQSGTSSTSSIVPPSASTEAKSSEPKPLKHTPEELKQRLQKRLDELRAKRHADGLNGKPARNRQELIEARRQKAEQRKAHKRELREKAKIEEEKKTDEAMARRFSPGGSGSLLASPRSPAESVSSASNNFSFGRVMFADGQQTDATGTTVRDKPKTSGARDPASQLKVAEAKKARLEAMDPEKRADVEEKDLWLNAKKRAHGERVRDDTSLLKKALKRKETAKKKSEREWGDRMDAVAKFRGERQNKREENLRKRRDEKGVKGKKKSSSGGKKKAARPGFEGSFKGGGKKK</sequence>
<dbReference type="GO" id="GO:0042274">
    <property type="term" value="P:ribosomal small subunit biogenesis"/>
    <property type="evidence" value="ECO:0007669"/>
    <property type="project" value="TreeGrafter"/>
</dbReference>
<evidence type="ECO:0000256" key="3">
    <source>
        <dbReference type="ARBA" id="ARBA00023242"/>
    </source>
</evidence>
<dbReference type="InterPro" id="IPR029190">
    <property type="entry name" value="Rrp14/SURF6_C"/>
</dbReference>
<evidence type="ECO:0000256" key="2">
    <source>
        <dbReference type="ARBA" id="ARBA00005904"/>
    </source>
</evidence>
<protein>
    <recommendedName>
        <fullName evidence="9">Ribosomal RNA-processing protein 14/surfeit locus protein 6 C-terminal domain-containing protein</fullName>
    </recommendedName>
</protein>
<dbReference type="PANTHER" id="PTHR14369:SF0">
    <property type="entry name" value="SURFEIT LOCUS PROTEIN 6"/>
    <property type="match status" value="1"/>
</dbReference>
<dbReference type="AlphaFoldDB" id="A0A1V6S0K2"/>
<dbReference type="GO" id="GO:0003677">
    <property type="term" value="F:DNA binding"/>
    <property type="evidence" value="ECO:0007669"/>
    <property type="project" value="TreeGrafter"/>
</dbReference>
<dbReference type="InterPro" id="IPR029188">
    <property type="entry name" value="Rrp14_N"/>
</dbReference>
<comment type="subcellular location">
    <subcellularLocation>
        <location evidence="1">Nucleus</location>
    </subcellularLocation>
</comment>
<dbReference type="Pfam" id="PF04935">
    <property type="entry name" value="SURF6"/>
    <property type="match status" value="1"/>
</dbReference>
<feature type="compositionally biased region" description="Basic and acidic residues" evidence="4">
    <location>
        <begin position="110"/>
        <end position="160"/>
    </location>
</feature>
<dbReference type="InterPro" id="IPR007019">
    <property type="entry name" value="SURF6"/>
</dbReference>
<feature type="compositionally biased region" description="Low complexity" evidence="4">
    <location>
        <begin position="225"/>
        <end position="259"/>
    </location>
</feature>
<dbReference type="GO" id="GO:0003723">
    <property type="term" value="F:RNA binding"/>
    <property type="evidence" value="ECO:0007669"/>
    <property type="project" value="TreeGrafter"/>
</dbReference>
<feature type="compositionally biased region" description="Basic and acidic residues" evidence="4">
    <location>
        <begin position="61"/>
        <end position="79"/>
    </location>
</feature>
<dbReference type="PANTHER" id="PTHR14369">
    <property type="entry name" value="SURFEIT LOCUS PROTEIN 6"/>
    <property type="match status" value="1"/>
</dbReference>
<dbReference type="GO" id="GO:0005730">
    <property type="term" value="C:nucleolus"/>
    <property type="evidence" value="ECO:0007669"/>
    <property type="project" value="TreeGrafter"/>
</dbReference>
<comment type="caution">
    <text evidence="7">The sequence shown here is derived from an EMBL/GenBank/DDBJ whole genome shotgun (WGS) entry which is preliminary data.</text>
</comment>
<evidence type="ECO:0000313" key="8">
    <source>
        <dbReference type="Proteomes" id="UP000191518"/>
    </source>
</evidence>
<feature type="domain" description="Ribosomal RNA-processing protein 14 N-terminal" evidence="6">
    <location>
        <begin position="7"/>
        <end position="58"/>
    </location>
</feature>
<evidence type="ECO:0000313" key="7">
    <source>
        <dbReference type="EMBL" id="OQE07545.1"/>
    </source>
</evidence>
<feature type="compositionally biased region" description="Basic and acidic residues" evidence="4">
    <location>
        <begin position="410"/>
        <end position="433"/>
    </location>
</feature>
<feature type="compositionally biased region" description="Basic and acidic residues" evidence="4">
    <location>
        <begin position="262"/>
        <end position="294"/>
    </location>
</feature>
<feature type="domain" description="Ribosomal RNA-processing protein 14/surfeit locus protein 6 C-terminal" evidence="5">
    <location>
        <begin position="305"/>
        <end position="506"/>
    </location>
</feature>
<organism evidence="7 8">
    <name type="scientific">Penicillium vulpinum</name>
    <dbReference type="NCBI Taxonomy" id="29845"/>
    <lineage>
        <taxon>Eukaryota</taxon>
        <taxon>Fungi</taxon>
        <taxon>Dikarya</taxon>
        <taxon>Ascomycota</taxon>
        <taxon>Pezizomycotina</taxon>
        <taxon>Eurotiomycetes</taxon>
        <taxon>Eurotiomycetidae</taxon>
        <taxon>Eurotiales</taxon>
        <taxon>Aspergillaceae</taxon>
        <taxon>Penicillium</taxon>
    </lineage>
</organism>
<feature type="compositionally biased region" description="Acidic residues" evidence="4">
    <location>
        <begin position="190"/>
        <end position="210"/>
    </location>
</feature>
<name>A0A1V6S0K2_9EURO</name>
<feature type="region of interest" description="Disordered" evidence="4">
    <location>
        <begin position="29"/>
        <end position="367"/>
    </location>
</feature>
<dbReference type="GO" id="GO:0042273">
    <property type="term" value="P:ribosomal large subunit biogenesis"/>
    <property type="evidence" value="ECO:0007669"/>
    <property type="project" value="TreeGrafter"/>
</dbReference>
<dbReference type="Proteomes" id="UP000191518">
    <property type="component" value="Unassembled WGS sequence"/>
</dbReference>
<feature type="compositionally biased region" description="Basic and acidic residues" evidence="4">
    <location>
        <begin position="43"/>
        <end position="52"/>
    </location>
</feature>